<dbReference type="PROSITE" id="PS50977">
    <property type="entry name" value="HTH_TETR_2"/>
    <property type="match status" value="1"/>
</dbReference>
<evidence type="ECO:0000256" key="2">
    <source>
        <dbReference type="PROSITE-ProRule" id="PRU00335"/>
    </source>
</evidence>
<protein>
    <submittedName>
        <fullName evidence="4">AcrR protein</fullName>
    </submittedName>
</protein>
<dbReference type="InterPro" id="IPR050624">
    <property type="entry name" value="HTH-type_Tx_Regulator"/>
</dbReference>
<proteinExistence type="predicted"/>
<evidence type="ECO:0000313" key="5">
    <source>
        <dbReference type="Proteomes" id="UP000029066"/>
    </source>
</evidence>
<name>A0A087DD73_9BIFI</name>
<dbReference type="Pfam" id="PF14278">
    <property type="entry name" value="TetR_C_8"/>
    <property type="match status" value="1"/>
</dbReference>
<dbReference type="AlphaFoldDB" id="A0A087DD73"/>
<sequence>MYRIKEDRRVQESARLIGEALLKLADHKEFAKITITDIQRESYVGRATFYRLFDTTDDVLAYLCDRTMDRILIRQHDLNNTDTRSVCQFFIEQWIDESRLLQLVADSGHMDILYRSFRTLVKEGGHDFFPNAKVTAEQEEYIIAIAASALVGGLDAWIRHGRKESAAEVLAIVVSTVEAIHTMLGN</sequence>
<dbReference type="GO" id="GO:0003677">
    <property type="term" value="F:DNA binding"/>
    <property type="evidence" value="ECO:0007669"/>
    <property type="project" value="UniProtKB-UniRule"/>
</dbReference>
<dbReference type="InterPro" id="IPR001647">
    <property type="entry name" value="HTH_TetR"/>
</dbReference>
<evidence type="ECO:0000256" key="1">
    <source>
        <dbReference type="ARBA" id="ARBA00023125"/>
    </source>
</evidence>
<feature type="DNA-binding region" description="H-T-H motif" evidence="2">
    <location>
        <begin position="34"/>
        <end position="53"/>
    </location>
</feature>
<accession>A0A087DD73</accession>
<reference evidence="4 5" key="1">
    <citation type="submission" date="2014-03" db="EMBL/GenBank/DDBJ databases">
        <title>Genomics of Bifidobacteria.</title>
        <authorList>
            <person name="Ventura M."/>
            <person name="Milani C."/>
            <person name="Lugli G.A."/>
        </authorList>
    </citation>
    <scope>NUCLEOTIDE SEQUENCE [LARGE SCALE GENOMIC DNA]</scope>
    <source>
        <strain evidence="4 5">DSM 23967</strain>
    </source>
</reference>
<feature type="domain" description="HTH tetR-type" evidence="3">
    <location>
        <begin position="11"/>
        <end position="71"/>
    </location>
</feature>
<comment type="caution">
    <text evidence="4">The sequence shown here is derived from an EMBL/GenBank/DDBJ whole genome shotgun (WGS) entry which is preliminary data.</text>
</comment>
<dbReference type="Gene3D" id="1.10.357.10">
    <property type="entry name" value="Tetracycline Repressor, domain 2"/>
    <property type="match status" value="1"/>
</dbReference>
<keyword evidence="1 2" id="KW-0238">DNA-binding</keyword>
<dbReference type="EMBL" id="JGZN01000005">
    <property type="protein sequence ID" value="KFI93473.1"/>
    <property type="molecule type" value="Genomic_DNA"/>
</dbReference>
<dbReference type="InterPro" id="IPR039532">
    <property type="entry name" value="TetR_C_Firmicutes"/>
</dbReference>
<dbReference type="PANTHER" id="PTHR43479">
    <property type="entry name" value="ACREF/ENVCD OPERON REPRESSOR-RELATED"/>
    <property type="match status" value="1"/>
</dbReference>
<dbReference type="InterPro" id="IPR009057">
    <property type="entry name" value="Homeodomain-like_sf"/>
</dbReference>
<dbReference type="SUPFAM" id="SSF46689">
    <property type="entry name" value="Homeodomain-like"/>
    <property type="match status" value="1"/>
</dbReference>
<dbReference type="STRING" id="1437607.BISA_1561"/>
<dbReference type="PANTHER" id="PTHR43479:SF11">
    <property type="entry name" value="ACREF_ENVCD OPERON REPRESSOR-RELATED"/>
    <property type="match status" value="1"/>
</dbReference>
<dbReference type="RefSeq" id="WP_051917308.1">
    <property type="nucleotide sequence ID" value="NZ_JDUT01000005.1"/>
</dbReference>
<organism evidence="4 5">
    <name type="scientific">Bifidobacterium saguini DSM 23967</name>
    <dbReference type="NCBI Taxonomy" id="1437607"/>
    <lineage>
        <taxon>Bacteria</taxon>
        <taxon>Bacillati</taxon>
        <taxon>Actinomycetota</taxon>
        <taxon>Actinomycetes</taxon>
        <taxon>Bifidobacteriales</taxon>
        <taxon>Bifidobacteriaceae</taxon>
        <taxon>Bifidobacterium</taxon>
    </lineage>
</organism>
<gene>
    <name evidence="4" type="ORF">BISA_1561</name>
</gene>
<evidence type="ECO:0000259" key="3">
    <source>
        <dbReference type="PROSITE" id="PS50977"/>
    </source>
</evidence>
<evidence type="ECO:0000313" key="4">
    <source>
        <dbReference type="EMBL" id="KFI93473.1"/>
    </source>
</evidence>
<dbReference type="Proteomes" id="UP000029066">
    <property type="component" value="Unassembled WGS sequence"/>
</dbReference>
<dbReference type="OrthoDB" id="268339at2"/>